<dbReference type="EMBL" id="RRUC01000015">
    <property type="protein sequence ID" value="RRN04670.1"/>
    <property type="molecule type" value="Genomic_DNA"/>
</dbReference>
<dbReference type="STRING" id="1263831.F543_5990"/>
<accession>A0A426FIU9</accession>
<reference evidence="1 2" key="1">
    <citation type="submission" date="2018-11" db="EMBL/GenBank/DDBJ databases">
        <title>Whole genome sequence of Bibersteinia trehalosi strain OADDL-BT1 an multidrug resistant pathogen isolate.</title>
        <authorList>
            <person name="Couger M."/>
            <person name="Ramachandran A."/>
        </authorList>
    </citation>
    <scope>NUCLEOTIDE SEQUENCE [LARGE SCALE GENOMIC DNA]</scope>
    <source>
        <strain evidence="1 2">OADDL-BT1</strain>
    </source>
</reference>
<protein>
    <submittedName>
        <fullName evidence="1">Uncharacterized protein</fullName>
    </submittedName>
</protein>
<dbReference type="Proteomes" id="UP000276010">
    <property type="component" value="Unassembled WGS sequence"/>
</dbReference>
<sequence length="72" mass="7931">MKKKLVALAVAALLPACTKTVTYEVTNSSCAGFSVIKASRQDTTETLRQVLIHNTTYRQICDAGEKNEKQNE</sequence>
<organism evidence="1 2">
    <name type="scientific">Bibersteinia trehalosi</name>
    <name type="common">Pasteurella trehalosi</name>
    <dbReference type="NCBI Taxonomy" id="47735"/>
    <lineage>
        <taxon>Bacteria</taxon>
        <taxon>Pseudomonadati</taxon>
        <taxon>Pseudomonadota</taxon>
        <taxon>Gammaproteobacteria</taxon>
        <taxon>Pasteurellales</taxon>
        <taxon>Pasteurellaceae</taxon>
        <taxon>Bibersteinia</taxon>
    </lineage>
</organism>
<comment type="caution">
    <text evidence="1">The sequence shown here is derived from an EMBL/GenBank/DDBJ whole genome shotgun (WGS) entry which is preliminary data.</text>
</comment>
<gene>
    <name evidence="1" type="ORF">EIM44_04315</name>
</gene>
<dbReference type="AlphaFoldDB" id="A0A426FIU9"/>
<evidence type="ECO:0000313" key="1">
    <source>
        <dbReference type="EMBL" id="RRN04670.1"/>
    </source>
</evidence>
<evidence type="ECO:0000313" key="2">
    <source>
        <dbReference type="Proteomes" id="UP000276010"/>
    </source>
</evidence>
<proteinExistence type="predicted"/>
<name>A0A426FIU9_BIBTR</name>